<dbReference type="InterPro" id="IPR008928">
    <property type="entry name" value="6-hairpin_glycosidase_sf"/>
</dbReference>
<gene>
    <name evidence="3" type="ORF">SARM_0048</name>
</gene>
<dbReference type="Pfam" id="PF03422">
    <property type="entry name" value="CBM_6"/>
    <property type="match status" value="1"/>
</dbReference>
<dbReference type="InterPro" id="IPR005084">
    <property type="entry name" value="CBM6"/>
</dbReference>
<dbReference type="Pfam" id="PF22124">
    <property type="entry name" value="Glyco_hydro_95_cat"/>
    <property type="match status" value="1"/>
</dbReference>
<dbReference type="InterPro" id="IPR054363">
    <property type="entry name" value="GH95_cat"/>
</dbReference>
<protein>
    <submittedName>
        <fullName evidence="3">Putative carbohydrate-active enzyme</fullName>
    </submittedName>
</protein>
<dbReference type="InterPro" id="IPR006584">
    <property type="entry name" value="Cellulose-bd_IV"/>
</dbReference>
<sequence>MFSTKKSLASRVIASAAFVCAVGFTSSFATTDNPLTLWYNSDAGSEFTNALPIGNGYMGGLIYGGVTKDFIGLNESTVWSGGPGDNNKQGAASHLKDARDALFRGDYRAAESIVNQYMIGPGPASFQPVGDLIISTSHSGASDYRRELDLKTAIAKTTYTHSGVKHTREYFASYPDHVIVVYLSADKSGSVSFGATMTTPHNSKRMSNDGNTLIYDVTVNSIKFQNRLTVVTDGGKASVSNGNINVEGANSATLILTTATNFKAYNDVSGDPGAIAAEIMSKVAKKSYEDLLAAHLKDYQTIFNRVKLDLGTADKSAGDITSTRVKNFNSTNDPSLVELHYQYGRYLLIASSRKGGQPANLQGIWNKDTNPIWGSKYTTNINLEMNYWPAESGNLEECVWPLIDKIKSMVPQGEKTAKVHWGVDEGWVEHHNTDLWNRSAPIDGAWGLWPSGAGWLSTHLWEHFLYNPTDKAYLQDVYPTMKGAALFFVNSLVEEPETGNKYLVTAPSDSPENDHGGYNVCFGPTMDNQIIRDVLNYTIEASKILGVDEDVRAKMEATVKRLPPTKTGKYGQITEWLQDWDDPNNKNRHISHLYGLFPSAQITPEETPDLIKGAGVTLQQRGDDATGWSLAWKINFWARMHDGDHAYRMIRMLLTPSKTYNNLFDAHPPFQIDGNFGAVSGVNEMLMQSHNNRINLLPALPSQWANGSVKGIRARGGFEIDSMAWKGGKLTYVAIKSLVGSTLNVVSGTNKFSTSTVPGKVYEFDGNLKITNAPFEPLEITDKIQAENYVAMDGVQIEEDSLGTPNIGWINDGDWTQYYINVPAASSYILTGRVATGSEKESVITVTDSTGKILGTLSVDPAKSKGWNDWYEVSTKIALPAGKQKLTFTYTGEDTYLCNVDWYDLKADPTALPQAQMHNASLSVSRVPHSSASIALMVNAPANDYVVHLVSVNGRYIGTQRGHGEGLAEFGKNASLAPGMYFAIVKSGSMQKTMKLSVR</sequence>
<dbReference type="PANTHER" id="PTHR31084:SF0">
    <property type="entry name" value="ALPHA-L-FUCOSIDASE 2"/>
    <property type="match status" value="1"/>
</dbReference>
<dbReference type="PROSITE" id="PS51175">
    <property type="entry name" value="CBM6"/>
    <property type="match status" value="1"/>
</dbReference>
<dbReference type="Pfam" id="PF14498">
    <property type="entry name" value="Glyco_hyd_65N_2"/>
    <property type="match status" value="1"/>
</dbReference>
<evidence type="ECO:0000256" key="1">
    <source>
        <dbReference type="ARBA" id="ARBA00022729"/>
    </source>
</evidence>
<proteinExistence type="predicted"/>
<dbReference type="GO" id="GO:0004560">
    <property type="term" value="F:alpha-L-fucosidase activity"/>
    <property type="evidence" value="ECO:0007669"/>
    <property type="project" value="TreeGrafter"/>
</dbReference>
<reference evidence="3" key="1">
    <citation type="journal article" date="2011" name="Science">
        <title>Metagenomic discovery of biomass-degrading genes and genomes from cow rumen.</title>
        <authorList>
            <person name="Hess M."/>
            <person name="Sczyrba A."/>
            <person name="Egan R."/>
            <person name="Kim T.W."/>
            <person name="Chokhawala H."/>
            <person name="Schroth G."/>
            <person name="Luo S."/>
            <person name="Clark D.S."/>
            <person name="Chen F."/>
            <person name="Zhang T."/>
            <person name="Mackie R.I."/>
            <person name="Pennacchio L.A."/>
            <person name="Tringe S.G."/>
            <person name="Visel A."/>
            <person name="Woyke T."/>
            <person name="Wang Z."/>
            <person name="Rubin E.M."/>
        </authorList>
    </citation>
    <scope>NUCLEOTIDE SEQUENCE</scope>
</reference>
<accession>E9NSM4</accession>
<dbReference type="InterPro" id="IPR049053">
    <property type="entry name" value="AFCA-like_C"/>
</dbReference>
<dbReference type="GO" id="GO:0005975">
    <property type="term" value="P:carbohydrate metabolic process"/>
    <property type="evidence" value="ECO:0007669"/>
    <property type="project" value="InterPro"/>
</dbReference>
<dbReference type="GO" id="GO:0030246">
    <property type="term" value="F:carbohydrate binding"/>
    <property type="evidence" value="ECO:0007669"/>
    <property type="project" value="InterPro"/>
</dbReference>
<keyword evidence="1" id="KW-0732">Signal</keyword>
<dbReference type="EMBL" id="HQ706052">
    <property type="protein sequence ID" value="ADX05719.1"/>
    <property type="molecule type" value="Genomic_DNA"/>
</dbReference>
<evidence type="ECO:0000313" key="3">
    <source>
        <dbReference type="EMBL" id="ADX05719.1"/>
    </source>
</evidence>
<dbReference type="Pfam" id="PF21307">
    <property type="entry name" value="Glyco_hydro_95_C"/>
    <property type="match status" value="1"/>
</dbReference>
<dbReference type="SUPFAM" id="SSF49785">
    <property type="entry name" value="Galactose-binding domain-like"/>
    <property type="match status" value="1"/>
</dbReference>
<dbReference type="SUPFAM" id="SSF48208">
    <property type="entry name" value="Six-hairpin glycosidases"/>
    <property type="match status" value="1"/>
</dbReference>
<dbReference type="AlphaFoldDB" id="E9NSM4"/>
<dbReference type="PANTHER" id="PTHR31084">
    <property type="entry name" value="ALPHA-L-FUCOSIDASE 2"/>
    <property type="match status" value="1"/>
</dbReference>
<dbReference type="SMART" id="SM00606">
    <property type="entry name" value="CBD_IV"/>
    <property type="match status" value="1"/>
</dbReference>
<evidence type="ECO:0000259" key="2">
    <source>
        <dbReference type="PROSITE" id="PS51175"/>
    </source>
</evidence>
<dbReference type="InterPro" id="IPR012341">
    <property type="entry name" value="6hp_glycosidase-like_sf"/>
</dbReference>
<dbReference type="CDD" id="cd04084">
    <property type="entry name" value="CBM6_xylanase-like"/>
    <property type="match status" value="1"/>
</dbReference>
<organism evidence="3">
    <name type="scientific">uncultured organism</name>
    <dbReference type="NCBI Taxonomy" id="155900"/>
    <lineage>
        <taxon>unclassified sequences</taxon>
        <taxon>environmental samples</taxon>
    </lineage>
</organism>
<dbReference type="FunFam" id="1.50.10.10:FF:000028">
    <property type="entry name" value="Alpha-L-fucosidase 2"/>
    <property type="match status" value="1"/>
</dbReference>
<dbReference type="InterPro" id="IPR027414">
    <property type="entry name" value="GH95_N_dom"/>
</dbReference>
<name>E9NSM4_9ZZZZ</name>
<dbReference type="InterPro" id="IPR008979">
    <property type="entry name" value="Galactose-bd-like_sf"/>
</dbReference>
<dbReference type="Gene3D" id="2.60.120.260">
    <property type="entry name" value="Galactose-binding domain-like"/>
    <property type="match status" value="1"/>
</dbReference>
<feature type="domain" description="CBM6" evidence="2">
    <location>
        <begin position="782"/>
        <end position="906"/>
    </location>
</feature>
<dbReference type="Gene3D" id="1.50.10.10">
    <property type="match status" value="1"/>
</dbReference>